<evidence type="ECO:0000313" key="14">
    <source>
        <dbReference type="Proteomes" id="UP000176288"/>
    </source>
</evidence>
<comment type="similarity">
    <text evidence="9">Belongs to the gmhB family.</text>
</comment>
<gene>
    <name evidence="13" type="ORF">BK816_02535</name>
</gene>
<dbReference type="OrthoDB" id="9790411at2"/>
<keyword evidence="5 12" id="KW-0479">Metal-binding</keyword>
<dbReference type="GO" id="GO:0005737">
    <property type="term" value="C:cytoplasm"/>
    <property type="evidence" value="ECO:0007669"/>
    <property type="project" value="UniProtKB-SubCell"/>
</dbReference>
<dbReference type="Pfam" id="PF08645">
    <property type="entry name" value="PNK3P"/>
    <property type="match status" value="1"/>
</dbReference>
<dbReference type="Gene3D" id="3.40.50.1000">
    <property type="entry name" value="HAD superfamily/HAD-like"/>
    <property type="match status" value="1"/>
</dbReference>
<dbReference type="SUPFAM" id="SSF56784">
    <property type="entry name" value="HAD-like"/>
    <property type="match status" value="1"/>
</dbReference>
<dbReference type="GO" id="GO:0046872">
    <property type="term" value="F:metal ion binding"/>
    <property type="evidence" value="ECO:0007669"/>
    <property type="project" value="UniProtKB-KW"/>
</dbReference>
<dbReference type="PIRSF" id="PIRSF004682">
    <property type="entry name" value="GmhB"/>
    <property type="match status" value="1"/>
</dbReference>
<reference evidence="13 14" key="1">
    <citation type="submission" date="2016-10" db="EMBL/GenBank/DDBJ databases">
        <title>Actinomyces aegypiusis sp. nov., isolated from the Aegypius monachus in Qinghai Tibet Plateau China.</title>
        <authorList>
            <person name="Wang Y."/>
        </authorList>
    </citation>
    <scope>NUCLEOTIDE SEQUENCE [LARGE SCALE GENOMIC DNA]</scope>
    <source>
        <strain evidence="13 14">VUL4_3</strain>
    </source>
</reference>
<dbReference type="GO" id="GO:0004424">
    <property type="term" value="F:imidazoleglycerol-phosphate dehydratase activity"/>
    <property type="evidence" value="ECO:0007669"/>
    <property type="project" value="InterPro"/>
</dbReference>
<dbReference type="EC" id="3.1.3.-" evidence="9"/>
<evidence type="ECO:0000256" key="9">
    <source>
        <dbReference type="PIRNR" id="PIRNR004682"/>
    </source>
</evidence>
<dbReference type="RefSeq" id="WP_071163781.1">
    <property type="nucleotide sequence ID" value="NZ_CP017812.1"/>
</dbReference>
<keyword evidence="4 9" id="KW-0963">Cytoplasm</keyword>
<feature type="site" description="Contributes to substrate recognition" evidence="11">
    <location>
        <position position="110"/>
    </location>
</feature>
<dbReference type="NCBIfam" id="TIGR01656">
    <property type="entry name" value="Histidinol-ppas"/>
    <property type="match status" value="1"/>
</dbReference>
<feature type="site" description="Stabilizes the phosphoryl group" evidence="11">
    <location>
        <position position="61"/>
    </location>
</feature>
<feature type="binding site" evidence="12">
    <location>
        <position position="19"/>
    </location>
    <ligand>
        <name>Mg(2+)</name>
        <dbReference type="ChEBI" id="CHEBI:18420"/>
    </ligand>
</feature>
<feature type="binding site" evidence="12">
    <location>
        <position position="136"/>
    </location>
    <ligand>
        <name>Mg(2+)</name>
        <dbReference type="ChEBI" id="CHEBI:18420"/>
    </ligand>
</feature>
<evidence type="ECO:0000256" key="4">
    <source>
        <dbReference type="ARBA" id="ARBA00022490"/>
    </source>
</evidence>
<dbReference type="InterPro" id="IPR036412">
    <property type="entry name" value="HAD-like_sf"/>
</dbReference>
<dbReference type="GO" id="GO:0004401">
    <property type="term" value="F:histidinol-phosphatase activity"/>
    <property type="evidence" value="ECO:0007669"/>
    <property type="project" value="InterPro"/>
</dbReference>
<evidence type="ECO:0000256" key="6">
    <source>
        <dbReference type="ARBA" id="ARBA00022801"/>
    </source>
</evidence>
<evidence type="ECO:0000256" key="12">
    <source>
        <dbReference type="PIRSR" id="PIRSR004682-4"/>
    </source>
</evidence>
<evidence type="ECO:0000256" key="8">
    <source>
        <dbReference type="ARBA" id="ARBA00031828"/>
    </source>
</evidence>
<evidence type="ECO:0000256" key="3">
    <source>
        <dbReference type="ARBA" id="ARBA00011245"/>
    </source>
</evidence>
<organism evidence="13 14">
    <name type="scientific">Boudabousia tangfeifanii</name>
    <dbReference type="NCBI Taxonomy" id="1912795"/>
    <lineage>
        <taxon>Bacteria</taxon>
        <taxon>Bacillati</taxon>
        <taxon>Actinomycetota</taxon>
        <taxon>Actinomycetes</taxon>
        <taxon>Actinomycetales</taxon>
        <taxon>Actinomycetaceae</taxon>
        <taxon>Boudabousia</taxon>
    </lineage>
</organism>
<dbReference type="InterPro" id="IPR005954">
    <property type="entry name" value="HisB_N"/>
</dbReference>
<protein>
    <recommendedName>
        <fullName evidence="8 9">D,D-heptose 1,7-bisphosphate phosphatase</fullName>
        <ecNumber evidence="9">3.1.3.-</ecNumber>
    </recommendedName>
</protein>
<feature type="site" description="Stabilizes the phosphoryl group" evidence="11">
    <location>
        <position position="111"/>
    </location>
</feature>
<keyword evidence="6 9" id="KW-0378">Hydrolase</keyword>
<name>A0A1D9MJ30_9ACTO</name>
<evidence type="ECO:0000256" key="5">
    <source>
        <dbReference type="ARBA" id="ARBA00022723"/>
    </source>
</evidence>
<sequence>MTTSEPAQGAKPILFVDRDGTLITEPADYVVDSFEKLHFLPHVITSLWQLQNAGWELIIVTNQDGLGDRYSWENFNGPHELMLDIFASQGVTFREVLIDTTYAREGKATRKPGTALVDHLRRDPNIDWNRSAMVGDRMSDAEFGHNLGIGAFVLSSPDPQLNCGTWTWPAITQHLLAGNPIPQQ</sequence>
<dbReference type="InterPro" id="IPR004446">
    <property type="entry name" value="Heptose_bisP_phosphatase"/>
</dbReference>
<comment type="cofactor">
    <cofactor evidence="1 12">
        <name>Mg(2+)</name>
        <dbReference type="ChEBI" id="CHEBI:18420"/>
    </cofactor>
</comment>
<evidence type="ECO:0000313" key="13">
    <source>
        <dbReference type="EMBL" id="AOZ72315.1"/>
    </source>
</evidence>
<dbReference type="KEGG" id="avu:BK816_02535"/>
<dbReference type="Proteomes" id="UP000176288">
    <property type="component" value="Chromosome"/>
</dbReference>
<feature type="binding site" evidence="12">
    <location>
        <position position="17"/>
    </location>
    <ligand>
        <name>Mg(2+)</name>
        <dbReference type="ChEBI" id="CHEBI:18420"/>
    </ligand>
</feature>
<dbReference type="NCBIfam" id="TIGR01662">
    <property type="entry name" value="HAD-SF-IIIA"/>
    <property type="match status" value="1"/>
</dbReference>
<keyword evidence="14" id="KW-1185">Reference proteome</keyword>
<dbReference type="AlphaFoldDB" id="A0A1D9MJ30"/>
<dbReference type="GO" id="GO:0005975">
    <property type="term" value="P:carbohydrate metabolic process"/>
    <property type="evidence" value="ECO:0007669"/>
    <property type="project" value="InterPro"/>
</dbReference>
<feature type="active site" description="Nucleophile" evidence="10">
    <location>
        <position position="17"/>
    </location>
</feature>
<dbReference type="GO" id="GO:0000105">
    <property type="term" value="P:L-histidine biosynthetic process"/>
    <property type="evidence" value="ECO:0007669"/>
    <property type="project" value="InterPro"/>
</dbReference>
<dbReference type="STRING" id="1912795.BK816_02535"/>
<evidence type="ECO:0000256" key="11">
    <source>
        <dbReference type="PIRSR" id="PIRSR004682-3"/>
    </source>
</evidence>
<evidence type="ECO:0000256" key="2">
    <source>
        <dbReference type="ARBA" id="ARBA00004496"/>
    </source>
</evidence>
<dbReference type="InterPro" id="IPR013954">
    <property type="entry name" value="PNK3P"/>
</dbReference>
<keyword evidence="7 9" id="KW-0119">Carbohydrate metabolism</keyword>
<evidence type="ECO:0000256" key="7">
    <source>
        <dbReference type="ARBA" id="ARBA00023277"/>
    </source>
</evidence>
<dbReference type="InterPro" id="IPR023214">
    <property type="entry name" value="HAD_sf"/>
</dbReference>
<proteinExistence type="inferred from homology"/>
<accession>A0A1D9MJ30</accession>
<dbReference type="InterPro" id="IPR006543">
    <property type="entry name" value="Histidinol-phos"/>
</dbReference>
<dbReference type="NCBIfam" id="TIGR01261">
    <property type="entry name" value="hisB_Nterm"/>
    <property type="match status" value="1"/>
</dbReference>
<comment type="subcellular location">
    <subcellularLocation>
        <location evidence="2 9">Cytoplasm</location>
    </subcellularLocation>
</comment>
<evidence type="ECO:0000256" key="1">
    <source>
        <dbReference type="ARBA" id="ARBA00001946"/>
    </source>
</evidence>
<dbReference type="InterPro" id="IPR006549">
    <property type="entry name" value="HAD-SF_hydro_IIIA"/>
</dbReference>
<dbReference type="PANTHER" id="PTHR42891">
    <property type="entry name" value="D-GLYCERO-BETA-D-MANNO-HEPTOSE-1,7-BISPHOSPHATE 7-PHOSPHATASE"/>
    <property type="match status" value="1"/>
</dbReference>
<evidence type="ECO:0000256" key="10">
    <source>
        <dbReference type="PIRSR" id="PIRSR004682-1"/>
    </source>
</evidence>
<dbReference type="PANTHER" id="PTHR42891:SF1">
    <property type="entry name" value="D-GLYCERO-BETA-D-MANNO-HEPTOSE-1,7-BISPHOSPHATE 7-PHOSPHATASE"/>
    <property type="match status" value="1"/>
</dbReference>
<keyword evidence="12" id="KW-0460">Magnesium</keyword>
<dbReference type="EMBL" id="CP017812">
    <property type="protein sequence ID" value="AOZ72315.1"/>
    <property type="molecule type" value="Genomic_DNA"/>
</dbReference>
<feature type="active site" description="Proton donor" evidence="10">
    <location>
        <position position="19"/>
    </location>
</feature>
<comment type="subunit">
    <text evidence="3">Monomer.</text>
</comment>